<dbReference type="Proteomes" id="UP001165667">
    <property type="component" value="Unassembled WGS sequence"/>
</dbReference>
<dbReference type="SUPFAM" id="SSF53850">
    <property type="entry name" value="Periplasmic binding protein-like II"/>
    <property type="match status" value="1"/>
</dbReference>
<organism evidence="1 2">
    <name type="scientific">Lichenifustis flavocetrariae</name>
    <dbReference type="NCBI Taxonomy" id="2949735"/>
    <lineage>
        <taxon>Bacteria</taxon>
        <taxon>Pseudomonadati</taxon>
        <taxon>Pseudomonadota</taxon>
        <taxon>Alphaproteobacteria</taxon>
        <taxon>Hyphomicrobiales</taxon>
        <taxon>Lichenihabitantaceae</taxon>
        <taxon>Lichenifustis</taxon>
    </lineage>
</organism>
<dbReference type="AlphaFoldDB" id="A0AA41YV78"/>
<protein>
    <submittedName>
        <fullName evidence="1">ABC transporter substrate-binding protein</fullName>
    </submittedName>
</protein>
<dbReference type="PANTHER" id="PTHR30024:SF42">
    <property type="entry name" value="ALIPHATIC SULFONATES-BINDING PROTEIN-RELATED"/>
    <property type="match status" value="1"/>
</dbReference>
<evidence type="ECO:0000313" key="2">
    <source>
        <dbReference type="Proteomes" id="UP001165667"/>
    </source>
</evidence>
<dbReference type="PANTHER" id="PTHR30024">
    <property type="entry name" value="ALIPHATIC SULFONATES-BINDING PROTEIN-RELATED"/>
    <property type="match status" value="1"/>
</dbReference>
<gene>
    <name evidence="1" type="ORF">M8523_07310</name>
</gene>
<dbReference type="EMBL" id="JAMOIM010000003">
    <property type="protein sequence ID" value="MCW6507826.1"/>
    <property type="molecule type" value="Genomic_DNA"/>
</dbReference>
<proteinExistence type="predicted"/>
<dbReference type="Pfam" id="PF13379">
    <property type="entry name" value="NMT1_2"/>
    <property type="match status" value="1"/>
</dbReference>
<sequence>MLKLAVPDLISNSYFPAEAAIELGFFKRAGLDVSLDLVFPVDRAYRMLRDGEVDIVAGSAHSALAAFPGFEGVKLLCAQAQGMYWFLVMRADLKAERGDIAAVKGKRIGAAPWVDMGLRQLLVEGGIDAERDGVTIMPVPSQPGQTVNFGLNAAKALQDGLIDGFWANGMAAEVAVRGGIGTVVLDVRRGDGPSGAFGYTFASVAARSSWIDDHPTEAEGIVRAIVETQAALNQDVELAGQVGRSLFPDAQAALITDLIRRDLPFYNAAISRETVASMSRFARDRDIAQAELRYEDVISPRLAALWA</sequence>
<comment type="caution">
    <text evidence="1">The sequence shown here is derived from an EMBL/GenBank/DDBJ whole genome shotgun (WGS) entry which is preliminary data.</text>
</comment>
<keyword evidence="2" id="KW-1185">Reference proteome</keyword>
<evidence type="ECO:0000313" key="1">
    <source>
        <dbReference type="EMBL" id="MCW6507826.1"/>
    </source>
</evidence>
<reference evidence="1" key="1">
    <citation type="submission" date="2022-05" db="EMBL/GenBank/DDBJ databases">
        <authorList>
            <person name="Pankratov T."/>
        </authorList>
    </citation>
    <scope>NUCLEOTIDE SEQUENCE</scope>
    <source>
        <strain evidence="1">BP6-180914</strain>
    </source>
</reference>
<dbReference type="RefSeq" id="WP_282584182.1">
    <property type="nucleotide sequence ID" value="NZ_JAMOIM010000003.1"/>
</dbReference>
<name>A0AA41YV78_9HYPH</name>
<accession>A0AA41YV78</accession>
<dbReference type="Gene3D" id="3.40.190.10">
    <property type="entry name" value="Periplasmic binding protein-like II"/>
    <property type="match status" value="2"/>
</dbReference>